<dbReference type="Proteomes" id="UP001574673">
    <property type="component" value="Unassembled WGS sequence"/>
</dbReference>
<dbReference type="PANTHER" id="PTHR43332:SF2">
    <property type="entry name" value="INNER MEMBRANE TRANSPORT PERMEASE YADH"/>
    <property type="match status" value="1"/>
</dbReference>
<evidence type="ECO:0000313" key="8">
    <source>
        <dbReference type="Proteomes" id="UP001574673"/>
    </source>
</evidence>
<name>A0ABV4UEV1_9RHOO</name>
<dbReference type="Pfam" id="PF01061">
    <property type="entry name" value="ABC2_membrane"/>
    <property type="match status" value="1"/>
</dbReference>
<dbReference type="EMBL" id="JBEUWX010000002">
    <property type="protein sequence ID" value="MFA9949745.1"/>
    <property type="molecule type" value="Genomic_DNA"/>
</dbReference>
<evidence type="ECO:0000256" key="2">
    <source>
        <dbReference type="ARBA" id="ARBA00022692"/>
    </source>
</evidence>
<feature type="transmembrane region" description="Helical" evidence="5">
    <location>
        <begin position="139"/>
        <end position="161"/>
    </location>
</feature>
<keyword evidence="4 5" id="KW-0472">Membrane</keyword>
<feature type="transmembrane region" description="Helical" evidence="5">
    <location>
        <begin position="225"/>
        <end position="243"/>
    </location>
</feature>
<evidence type="ECO:0000256" key="5">
    <source>
        <dbReference type="RuleBase" id="RU361157"/>
    </source>
</evidence>
<evidence type="ECO:0000256" key="3">
    <source>
        <dbReference type="ARBA" id="ARBA00022989"/>
    </source>
</evidence>
<evidence type="ECO:0000256" key="1">
    <source>
        <dbReference type="ARBA" id="ARBA00004141"/>
    </source>
</evidence>
<evidence type="ECO:0000256" key="4">
    <source>
        <dbReference type="ARBA" id="ARBA00023136"/>
    </source>
</evidence>
<dbReference type="RefSeq" id="WP_418890854.1">
    <property type="nucleotide sequence ID" value="NZ_JBEUWX010000002.1"/>
</dbReference>
<reference evidence="8" key="1">
    <citation type="submission" date="2024-06" db="EMBL/GenBank/DDBJ databases">
        <title>Radixoralia hellwigii gen. nov., sp nov., isolated from a root canal in the human oral cavity.</title>
        <authorList>
            <person name="Bartsch S."/>
            <person name="Wittmer A."/>
            <person name="Schulz A.-K."/>
            <person name="Neumann-Schaal M."/>
            <person name="Wolf J."/>
            <person name="Gronow S."/>
            <person name="Tennert C."/>
            <person name="Haecker G."/>
            <person name="Cieplik F."/>
            <person name="Al-Ahmad A."/>
        </authorList>
    </citation>
    <scope>NUCLEOTIDE SEQUENCE [LARGE SCALE GENOMIC DNA]</scope>
    <source>
        <strain evidence="8">Wk13</strain>
    </source>
</reference>
<proteinExistence type="inferred from homology"/>
<organism evidence="7 8">
    <name type="scientific">Dentiradicibacter hellwigii</name>
    <dbReference type="NCBI Taxonomy" id="3149053"/>
    <lineage>
        <taxon>Bacteria</taxon>
        <taxon>Pseudomonadati</taxon>
        <taxon>Pseudomonadota</taxon>
        <taxon>Betaproteobacteria</taxon>
        <taxon>Rhodocyclales</taxon>
        <taxon>Rhodocyclaceae</taxon>
        <taxon>Dentiradicibacter</taxon>
    </lineage>
</organism>
<dbReference type="InterPro" id="IPR052522">
    <property type="entry name" value="ABC-2_transport_permease"/>
</dbReference>
<feature type="transmembrane region" description="Helical" evidence="5">
    <location>
        <begin position="23"/>
        <end position="47"/>
    </location>
</feature>
<evidence type="ECO:0000313" key="7">
    <source>
        <dbReference type="EMBL" id="MFA9949745.1"/>
    </source>
</evidence>
<dbReference type="PANTHER" id="PTHR43332">
    <property type="entry name" value="INNER MEMBRANE TRANSPORT PERMEASE YADH-RELATED"/>
    <property type="match status" value="1"/>
</dbReference>
<feature type="transmembrane region" description="Helical" evidence="5">
    <location>
        <begin position="168"/>
        <end position="188"/>
    </location>
</feature>
<sequence length="248" mass="26742">MKTGLRGTGAVYLREMLILKHRFFHHLASMMVLPFLYLVAFGTAMGGSAPLAGHSYLEFLLPGLIAMTCMTQSYGIATEINIARFYLHVFEEFQAAPISNAAHVLGEALSGMTRAALGVAVILLMGLAFSVRLHIGPYFLLAAALNAWVFASLGVLLAMLVRSHADQSMVSSFIITPMSFLGGTLFPLDRLPEWAQTLLSLLPLTHASHAIHADALGLPPEPMDFMILASAGALLFFLALRSVGQARD</sequence>
<keyword evidence="5" id="KW-0813">Transport</keyword>
<gene>
    <name evidence="7" type="ORF">ABCS64_05280</name>
</gene>
<comment type="caution">
    <text evidence="7">The sequence shown here is derived from an EMBL/GenBank/DDBJ whole genome shotgun (WGS) entry which is preliminary data.</text>
</comment>
<protein>
    <recommendedName>
        <fullName evidence="5">Transport permease protein</fullName>
    </recommendedName>
</protein>
<keyword evidence="2 5" id="KW-0812">Transmembrane</keyword>
<dbReference type="PRINTS" id="PR00164">
    <property type="entry name" value="ABC2TRNSPORT"/>
</dbReference>
<feature type="transmembrane region" description="Helical" evidence="5">
    <location>
        <begin position="59"/>
        <end position="77"/>
    </location>
</feature>
<comment type="subcellular location">
    <subcellularLocation>
        <location evidence="5">Cell inner membrane</location>
        <topology evidence="5">Multi-pass membrane protein</topology>
    </subcellularLocation>
    <subcellularLocation>
        <location evidence="1">Membrane</location>
        <topology evidence="1">Multi-pass membrane protein</topology>
    </subcellularLocation>
</comment>
<evidence type="ECO:0000259" key="6">
    <source>
        <dbReference type="PROSITE" id="PS51012"/>
    </source>
</evidence>
<dbReference type="PROSITE" id="PS51012">
    <property type="entry name" value="ABC_TM2"/>
    <property type="match status" value="1"/>
</dbReference>
<feature type="domain" description="ABC transmembrane type-2" evidence="6">
    <location>
        <begin position="21"/>
        <end position="246"/>
    </location>
</feature>
<keyword evidence="5" id="KW-1003">Cell membrane</keyword>
<dbReference type="InterPro" id="IPR047817">
    <property type="entry name" value="ABC2_TM_bact-type"/>
</dbReference>
<dbReference type="InterPro" id="IPR000412">
    <property type="entry name" value="ABC_2_transport"/>
</dbReference>
<dbReference type="InterPro" id="IPR013525">
    <property type="entry name" value="ABC2_TM"/>
</dbReference>
<feature type="transmembrane region" description="Helical" evidence="5">
    <location>
        <begin position="115"/>
        <end position="133"/>
    </location>
</feature>
<keyword evidence="3 5" id="KW-1133">Transmembrane helix</keyword>
<accession>A0ABV4UEV1</accession>
<dbReference type="PIRSF" id="PIRSF006648">
    <property type="entry name" value="DrrB"/>
    <property type="match status" value="1"/>
</dbReference>
<comment type="similarity">
    <text evidence="5">Belongs to the ABC-2 integral membrane protein family.</text>
</comment>
<keyword evidence="8" id="KW-1185">Reference proteome</keyword>